<dbReference type="Gene3D" id="1.10.10.10">
    <property type="entry name" value="Winged helix-like DNA-binding domain superfamily/Winged helix DNA-binding domain"/>
    <property type="match status" value="1"/>
</dbReference>
<evidence type="ECO:0000256" key="2">
    <source>
        <dbReference type="PROSITE-ProRule" id="PRU00332"/>
    </source>
</evidence>
<evidence type="ECO:0000256" key="3">
    <source>
        <dbReference type="SAM" id="MobiDB-lite"/>
    </source>
</evidence>
<sequence>MIRWTERAQGLVSEENHDGERLLLHIRAQLEELFSDSNLAEDGFLLKHIQKNKEGFVSLKLLTCLRKIKVLTDNWYMTLAASLLSALLEVNAESTKVRRVLPYPDWLLSSPTSKLLLLWNLPADWITPTAGTSENNPALPPHILHKLSSYGPVTSHWLLSPGEDLPKELKCYARRQKELGQCLCAVVKYGSLSAIRKAYGDLKGAEMVSADVGLRVVTLGFRSAYLISNEQPNKNRGDPGTPIEEAAITIQKKTSQKYGRFCSDGRWSGPDWESEDGQVCTVCGNAMAAQEKTGSGGQKNAPKQSASNPPAKRTGRHQRLSRQKKL</sequence>
<dbReference type="Pfam" id="PF05383">
    <property type="entry name" value="La"/>
    <property type="match status" value="1"/>
</dbReference>
<gene>
    <name evidence="5" type="ORF">WMY93_000970</name>
</gene>
<evidence type="ECO:0000313" key="6">
    <source>
        <dbReference type="Proteomes" id="UP001460270"/>
    </source>
</evidence>
<evidence type="ECO:0000259" key="4">
    <source>
        <dbReference type="PROSITE" id="PS50961"/>
    </source>
</evidence>
<dbReference type="InterPro" id="IPR006630">
    <property type="entry name" value="La_HTH"/>
</dbReference>
<proteinExistence type="predicted"/>
<name>A0AAW0Q410_9GOBI</name>
<keyword evidence="1 2" id="KW-0694">RNA-binding</keyword>
<evidence type="ECO:0000256" key="1">
    <source>
        <dbReference type="ARBA" id="ARBA00022884"/>
    </source>
</evidence>
<accession>A0AAW0Q410</accession>
<organism evidence="5 6">
    <name type="scientific">Mugilogobius chulae</name>
    <name type="common">yellowstripe goby</name>
    <dbReference type="NCBI Taxonomy" id="88201"/>
    <lineage>
        <taxon>Eukaryota</taxon>
        <taxon>Metazoa</taxon>
        <taxon>Chordata</taxon>
        <taxon>Craniata</taxon>
        <taxon>Vertebrata</taxon>
        <taxon>Euteleostomi</taxon>
        <taxon>Actinopterygii</taxon>
        <taxon>Neopterygii</taxon>
        <taxon>Teleostei</taxon>
        <taxon>Neoteleostei</taxon>
        <taxon>Acanthomorphata</taxon>
        <taxon>Gobiaria</taxon>
        <taxon>Gobiiformes</taxon>
        <taxon>Gobioidei</taxon>
        <taxon>Gobiidae</taxon>
        <taxon>Gobionellinae</taxon>
        <taxon>Mugilogobius</taxon>
    </lineage>
</organism>
<dbReference type="PANTHER" id="PTHR22792:SF61">
    <property type="entry name" value="LA RIBONUCLEOPROTEIN DOMAIN FAMILY MEMBER 6"/>
    <property type="match status" value="1"/>
</dbReference>
<dbReference type="GO" id="GO:0005634">
    <property type="term" value="C:nucleus"/>
    <property type="evidence" value="ECO:0007669"/>
    <property type="project" value="TreeGrafter"/>
</dbReference>
<dbReference type="InterPro" id="IPR036388">
    <property type="entry name" value="WH-like_DNA-bd_sf"/>
</dbReference>
<dbReference type="PROSITE" id="PS50961">
    <property type="entry name" value="HTH_LA"/>
    <property type="match status" value="1"/>
</dbReference>
<dbReference type="AlphaFoldDB" id="A0AAW0Q410"/>
<protein>
    <recommendedName>
        <fullName evidence="4">HTH La-type RNA-binding domain-containing protein</fullName>
    </recommendedName>
</protein>
<dbReference type="GO" id="GO:0003729">
    <property type="term" value="F:mRNA binding"/>
    <property type="evidence" value="ECO:0007669"/>
    <property type="project" value="TreeGrafter"/>
</dbReference>
<dbReference type="SUPFAM" id="SSF46785">
    <property type="entry name" value="Winged helix' DNA-binding domain"/>
    <property type="match status" value="1"/>
</dbReference>
<reference evidence="6" key="1">
    <citation type="submission" date="2024-04" db="EMBL/GenBank/DDBJ databases">
        <title>Salinicola lusitanus LLJ914,a marine bacterium isolated from the Okinawa Trough.</title>
        <authorList>
            <person name="Li J."/>
        </authorList>
    </citation>
    <scope>NUCLEOTIDE SEQUENCE [LARGE SCALE GENOMIC DNA]</scope>
</reference>
<comment type="caution">
    <text evidence="5">The sequence shown here is derived from an EMBL/GenBank/DDBJ whole genome shotgun (WGS) entry which is preliminary data.</text>
</comment>
<dbReference type="SMART" id="SM00715">
    <property type="entry name" value="LA"/>
    <property type="match status" value="1"/>
</dbReference>
<feature type="region of interest" description="Disordered" evidence="3">
    <location>
        <begin position="290"/>
        <end position="326"/>
    </location>
</feature>
<dbReference type="Proteomes" id="UP001460270">
    <property type="component" value="Unassembled WGS sequence"/>
</dbReference>
<dbReference type="InterPro" id="IPR036390">
    <property type="entry name" value="WH_DNA-bd_sf"/>
</dbReference>
<dbReference type="EMBL" id="JBBPFD010000001">
    <property type="protein sequence ID" value="KAK7945242.1"/>
    <property type="molecule type" value="Genomic_DNA"/>
</dbReference>
<evidence type="ECO:0000313" key="5">
    <source>
        <dbReference type="EMBL" id="KAK7945242.1"/>
    </source>
</evidence>
<feature type="compositionally biased region" description="Basic residues" evidence="3">
    <location>
        <begin position="313"/>
        <end position="326"/>
    </location>
</feature>
<keyword evidence="6" id="KW-1185">Reference proteome</keyword>
<dbReference type="InterPro" id="IPR045180">
    <property type="entry name" value="La_dom_prot"/>
</dbReference>
<dbReference type="PANTHER" id="PTHR22792">
    <property type="entry name" value="LUPUS LA PROTEIN-RELATED"/>
    <property type="match status" value="1"/>
</dbReference>
<feature type="domain" description="HTH La-type RNA-binding" evidence="4">
    <location>
        <begin position="16"/>
        <end position="107"/>
    </location>
</feature>